<dbReference type="InterPro" id="IPR057037">
    <property type="entry name" value="TPR_rep_actino"/>
</dbReference>
<dbReference type="AlphaFoldDB" id="E5XQ89"/>
<gene>
    <name evidence="2" type="ORF">HMPREF9336_01661</name>
</gene>
<sequence length="336" mass="36322">MISKRFLFWILFVVVAVAGCGHRPSARYPDQATQKLAEAVGANSHKVIRDLIAGADGEHPDDALIGHLLGQDWDDGGKAVAAVVAWIPDARGDDFSLGGQTAHAVATYMAAHHDDLLKDKRLFGDANPQLARALARAMVPYLASMVQDLGTSTGFRRLDDDRAARNTRRVLTVLGSDGVASQILKEGVLKTQESWYEQYAQGLAASPTRYGPEFGYSATLQGAAAMADCADHDLRTPNPKAKPDVYDASMPQFRIFQELSTQPGGLPGQSSEIARFQDLGLIDQEQRVIAPEQVKAIGVNTDTLDQYLTNYWRNVGLGTVVLDAIKAGKLYDAATV</sequence>
<dbReference type="Proteomes" id="UP000004816">
    <property type="component" value="Unassembled WGS sequence"/>
</dbReference>
<dbReference type="HOGENOM" id="CLU_826087_0_0_11"/>
<protein>
    <recommendedName>
        <fullName evidence="1">TPR repeat domain-containing protein</fullName>
    </recommendedName>
</protein>
<evidence type="ECO:0000313" key="3">
    <source>
        <dbReference type="Proteomes" id="UP000004816"/>
    </source>
</evidence>
<dbReference type="STRING" id="679197.HMPREF9336_01661"/>
<evidence type="ECO:0000313" key="2">
    <source>
        <dbReference type="EMBL" id="EFV13486.2"/>
    </source>
</evidence>
<name>E5XQ89_SEGRC</name>
<comment type="caution">
    <text evidence="2">The sequence shown here is derived from an EMBL/GenBank/DDBJ whole genome shotgun (WGS) entry which is preliminary data.</text>
</comment>
<proteinExistence type="predicted"/>
<dbReference type="RefSeq" id="WP_021030075.1">
    <property type="nucleotide sequence ID" value="NZ_KI391953.1"/>
</dbReference>
<feature type="domain" description="TPR repeat" evidence="1">
    <location>
        <begin position="29"/>
        <end position="86"/>
    </location>
</feature>
<dbReference type="EMBL" id="ACZI02000002">
    <property type="protein sequence ID" value="EFV13486.2"/>
    <property type="molecule type" value="Genomic_DNA"/>
</dbReference>
<organism evidence="2 3">
    <name type="scientific">Segniliparus rugosus (strain ATCC BAA-974 / DSM 45345 / CCUG 50838 / CIP 108380 / JCM 13579 / CDC 945)</name>
    <dbReference type="NCBI Taxonomy" id="679197"/>
    <lineage>
        <taxon>Bacteria</taxon>
        <taxon>Bacillati</taxon>
        <taxon>Actinomycetota</taxon>
        <taxon>Actinomycetes</taxon>
        <taxon>Mycobacteriales</taxon>
        <taxon>Segniliparaceae</taxon>
        <taxon>Segniliparus</taxon>
    </lineage>
</organism>
<keyword evidence="3" id="KW-1185">Reference proteome</keyword>
<dbReference type="OrthoDB" id="1187707at2"/>
<accession>E5XQ89</accession>
<dbReference type="Pfam" id="PF23275">
    <property type="entry name" value="TPR_23"/>
    <property type="match status" value="1"/>
</dbReference>
<evidence type="ECO:0000259" key="1">
    <source>
        <dbReference type="Pfam" id="PF23275"/>
    </source>
</evidence>
<dbReference type="PROSITE" id="PS51257">
    <property type="entry name" value="PROKAR_LIPOPROTEIN"/>
    <property type="match status" value="1"/>
</dbReference>
<reference evidence="2 3" key="1">
    <citation type="journal article" date="2011" name="Stand. Genomic Sci.">
        <title>High quality draft genome sequence of Segniliparus rugosus CDC 945(T)= (ATCC BAA-974(T)).</title>
        <authorList>
            <person name="Earl A.M."/>
            <person name="Desjardins C.A."/>
            <person name="Fitzgerald M.G."/>
            <person name="Arachchi H.M."/>
            <person name="Zeng Q."/>
            <person name="Mehta T."/>
            <person name="Griggs A."/>
            <person name="Birren B.W."/>
            <person name="Toney N.C."/>
            <person name="Carr J."/>
            <person name="Posey J."/>
            <person name="Butler W.R."/>
        </authorList>
    </citation>
    <scope>NUCLEOTIDE SEQUENCE [LARGE SCALE GENOMIC DNA]</scope>
    <source>
        <strain evidence="3">ATCC BAA-974 / DSM 45345 / CCUG 50838 / CIP 108380 / JCM 13579 / CDC 945</strain>
    </source>
</reference>